<dbReference type="Proteomes" id="UP001057868">
    <property type="component" value="Unassembled WGS sequence"/>
</dbReference>
<dbReference type="SUPFAM" id="SSF82057">
    <property type="entry name" value="Prokaryotic SH3-related domain"/>
    <property type="match status" value="1"/>
</dbReference>
<dbReference type="Pfam" id="PF08274">
    <property type="entry name" value="Zn_Ribbon_YjdM"/>
    <property type="match status" value="1"/>
</dbReference>
<evidence type="ECO:0000313" key="6">
    <source>
        <dbReference type="Proteomes" id="UP001057868"/>
    </source>
</evidence>
<dbReference type="InterPro" id="IPR013987">
    <property type="entry name" value="YjdM_N"/>
</dbReference>
<proteinExistence type="inferred from homology"/>
<evidence type="ECO:0000256" key="2">
    <source>
        <dbReference type="ARBA" id="ARBA00071166"/>
    </source>
</evidence>
<name>A0A9W6D9I9_9CLOT</name>
<accession>A0A9W6D9I9</accession>
<comment type="caution">
    <text evidence="5">The sequence shown here is derived from an EMBL/GenBank/DDBJ whole genome shotgun (WGS) entry which is preliminary data.</text>
</comment>
<evidence type="ECO:0000259" key="4">
    <source>
        <dbReference type="Pfam" id="PF08274"/>
    </source>
</evidence>
<comment type="similarity">
    <text evidence="1">Belongs to the YjdM family.</text>
</comment>
<dbReference type="Gene3D" id="2.30.30.40">
    <property type="entry name" value="SH3 Domains"/>
    <property type="match status" value="1"/>
</dbReference>
<evidence type="ECO:0000256" key="1">
    <source>
        <dbReference type="ARBA" id="ARBA00009248"/>
    </source>
</evidence>
<dbReference type="InterPro" id="IPR004624">
    <property type="entry name" value="YjdM"/>
</dbReference>
<gene>
    <name evidence="5" type="ORF">CFOLD11_05590</name>
</gene>
<sequence length="113" mass="12265">MNNLPNCPKCNSEYTYEDGEVLICPECSHEWAEGSASQSNEDVKVVKDSNGNILSDGDSVTIIKDLKVKGASSALKKGTKVKNIRLVDGDHNIDCKIDGFGAMSLKSEFVKKI</sequence>
<evidence type="ECO:0000259" key="3">
    <source>
        <dbReference type="Pfam" id="PF03831"/>
    </source>
</evidence>
<dbReference type="FunFam" id="2.30.30.40:FF:000013">
    <property type="entry name" value="Alkylphosphonate utilization protein PhnA"/>
    <property type="match status" value="1"/>
</dbReference>
<feature type="domain" description="Protein YjdM N-terminal" evidence="4">
    <location>
        <begin position="4"/>
        <end position="32"/>
    </location>
</feature>
<dbReference type="AlphaFoldDB" id="A0A9W6D9I9"/>
<dbReference type="Pfam" id="PF03831">
    <property type="entry name" value="YjdM"/>
    <property type="match status" value="1"/>
</dbReference>
<dbReference type="PANTHER" id="PTHR30305:SF3">
    <property type="entry name" value="PROTEIN YJDM"/>
    <property type="match status" value="1"/>
</dbReference>
<dbReference type="NCBIfam" id="TIGR00686">
    <property type="entry name" value="phnA"/>
    <property type="match status" value="1"/>
</dbReference>
<keyword evidence="6" id="KW-1185">Reference proteome</keyword>
<dbReference type="SUPFAM" id="SSF57783">
    <property type="entry name" value="Zinc beta-ribbon"/>
    <property type="match status" value="1"/>
</dbReference>
<reference evidence="5" key="1">
    <citation type="journal article" date="2023" name="Int. J. Syst. Evol. Microbiol.">
        <title>&lt;i&gt;Clostridium folliculivorans&lt;/i&gt; sp. nov., isolated from soil samples of an organic paddy in Japan.</title>
        <authorList>
            <person name="Tazawa J."/>
            <person name="Kobayashi H."/>
            <person name="Tanizawa Y."/>
            <person name="Uchino A."/>
            <person name="Tanaka F."/>
            <person name="Urashima Y."/>
            <person name="Miura S."/>
            <person name="Sakamoto M."/>
            <person name="Ohkuma M."/>
            <person name="Tohno M."/>
        </authorList>
    </citation>
    <scope>NUCLEOTIDE SEQUENCE</scope>
    <source>
        <strain evidence="5">D1-1</strain>
    </source>
</reference>
<dbReference type="FunFam" id="2.20.25.10:FF:000003">
    <property type="entry name" value="Alkylphosphonate utilization protein PhnA"/>
    <property type="match status" value="1"/>
</dbReference>
<protein>
    <recommendedName>
        <fullName evidence="2">Protein YjdM</fullName>
    </recommendedName>
</protein>
<dbReference type="InterPro" id="IPR013988">
    <property type="entry name" value="YjdM_C"/>
</dbReference>
<dbReference type="EMBL" id="BQXY01000001">
    <property type="protein sequence ID" value="GKU23733.1"/>
    <property type="molecule type" value="Genomic_DNA"/>
</dbReference>
<organism evidence="5 6">
    <name type="scientific">Clostridium folliculivorans</name>
    <dbReference type="NCBI Taxonomy" id="2886038"/>
    <lineage>
        <taxon>Bacteria</taxon>
        <taxon>Bacillati</taxon>
        <taxon>Bacillota</taxon>
        <taxon>Clostridia</taxon>
        <taxon>Eubacteriales</taxon>
        <taxon>Clostridiaceae</taxon>
        <taxon>Clostridium</taxon>
    </lineage>
</organism>
<dbReference type="PANTHER" id="PTHR30305">
    <property type="entry name" value="PROTEIN YJDM-RELATED"/>
    <property type="match status" value="1"/>
</dbReference>
<dbReference type="RefSeq" id="WP_261850788.1">
    <property type="nucleotide sequence ID" value="NZ_BQXY01000001.1"/>
</dbReference>
<dbReference type="Gene3D" id="2.20.25.10">
    <property type="match status" value="1"/>
</dbReference>
<evidence type="ECO:0000313" key="5">
    <source>
        <dbReference type="EMBL" id="GKU23733.1"/>
    </source>
</evidence>
<feature type="domain" description="Protein YjdM C-terminal" evidence="3">
    <location>
        <begin position="46"/>
        <end position="112"/>
    </location>
</feature>